<proteinExistence type="inferred from homology"/>
<evidence type="ECO:0000256" key="1">
    <source>
        <dbReference type="ARBA" id="ARBA00010515"/>
    </source>
</evidence>
<dbReference type="PANTHER" id="PTHR48081">
    <property type="entry name" value="AB HYDROLASE SUPERFAMILY PROTEIN C4A8.06C"/>
    <property type="match status" value="1"/>
</dbReference>
<dbReference type="InterPro" id="IPR013094">
    <property type="entry name" value="AB_hydrolase_3"/>
</dbReference>
<dbReference type="EMBL" id="JAGEOJ010000001">
    <property type="protein sequence ID" value="MBO2445473.1"/>
    <property type="molecule type" value="Genomic_DNA"/>
</dbReference>
<evidence type="ECO:0000313" key="5">
    <source>
        <dbReference type="Proteomes" id="UP000669179"/>
    </source>
</evidence>
<feature type="domain" description="Alpha/beta hydrolase fold-3" evidence="3">
    <location>
        <begin position="65"/>
        <end position="255"/>
    </location>
</feature>
<comment type="caution">
    <text evidence="4">The sequence shown here is derived from an EMBL/GenBank/DDBJ whole genome shotgun (WGS) entry which is preliminary data.</text>
</comment>
<dbReference type="InterPro" id="IPR029058">
    <property type="entry name" value="AB_hydrolase_fold"/>
</dbReference>
<dbReference type="Proteomes" id="UP000669179">
    <property type="component" value="Unassembled WGS sequence"/>
</dbReference>
<dbReference type="GO" id="GO:0004806">
    <property type="term" value="F:triacylglycerol lipase activity"/>
    <property type="evidence" value="ECO:0007669"/>
    <property type="project" value="TreeGrafter"/>
</dbReference>
<sequence length="290" mass="31727">MHRHVARVLHRWHRDRFSTWEPTPDALRQAAHLERVMGLIPSGNRRVQFDGFLGEWTGTPADRVILYFHGGGFVVSGVATERLLAARLASATGIPVLSVGYRQLPEAQVAASVADGVTAYRQLLAHGHAPERIVIAGMSAGGYMAFATAYQAAVQGLPKPAALVGQTPWLDLDCAETLAHANARLDALMPAQVLDSISKALGEPPFNPKTDDLSKLPPAYIQVGSLDVMRHMAERMAERMPHCTLDVWEGHFHGSLLIPGTRDSRVALRRIGVYVERATRNPRSSMRRVG</sequence>
<evidence type="ECO:0000313" key="4">
    <source>
        <dbReference type="EMBL" id="MBO2445473.1"/>
    </source>
</evidence>
<gene>
    <name evidence="4" type="ORF">J4573_00045</name>
</gene>
<dbReference type="AlphaFoldDB" id="A0A939P8Y6"/>
<comment type="similarity">
    <text evidence="1">Belongs to the 'GDXG' lipolytic enzyme family.</text>
</comment>
<accession>A0A939P8Y6</accession>
<dbReference type="PANTHER" id="PTHR48081:SF30">
    <property type="entry name" value="ACETYL-HYDROLASE LIPR-RELATED"/>
    <property type="match status" value="1"/>
</dbReference>
<evidence type="ECO:0000256" key="2">
    <source>
        <dbReference type="ARBA" id="ARBA00022801"/>
    </source>
</evidence>
<reference evidence="4" key="1">
    <citation type="submission" date="2021-03" db="EMBL/GenBank/DDBJ databases">
        <authorList>
            <person name="Kanchanasin P."/>
            <person name="Saeng-In P."/>
            <person name="Phongsopitanun W."/>
            <person name="Yuki M."/>
            <person name="Kudo T."/>
            <person name="Ohkuma M."/>
            <person name="Tanasupawat S."/>
        </authorList>
    </citation>
    <scope>NUCLEOTIDE SEQUENCE</scope>
    <source>
        <strain evidence="4">GKU 128</strain>
    </source>
</reference>
<keyword evidence="5" id="KW-1185">Reference proteome</keyword>
<evidence type="ECO:0000259" key="3">
    <source>
        <dbReference type="Pfam" id="PF07859"/>
    </source>
</evidence>
<dbReference type="SUPFAM" id="SSF53474">
    <property type="entry name" value="alpha/beta-Hydrolases"/>
    <property type="match status" value="1"/>
</dbReference>
<dbReference type="Gene3D" id="3.40.50.1820">
    <property type="entry name" value="alpha/beta hydrolase"/>
    <property type="match status" value="1"/>
</dbReference>
<organism evidence="4 5">
    <name type="scientific">Actinomadura barringtoniae</name>
    <dbReference type="NCBI Taxonomy" id="1427535"/>
    <lineage>
        <taxon>Bacteria</taxon>
        <taxon>Bacillati</taxon>
        <taxon>Actinomycetota</taxon>
        <taxon>Actinomycetes</taxon>
        <taxon>Streptosporangiales</taxon>
        <taxon>Thermomonosporaceae</taxon>
        <taxon>Actinomadura</taxon>
    </lineage>
</organism>
<dbReference type="Pfam" id="PF07859">
    <property type="entry name" value="Abhydrolase_3"/>
    <property type="match status" value="1"/>
</dbReference>
<dbReference type="RefSeq" id="WP_208253099.1">
    <property type="nucleotide sequence ID" value="NZ_JAGEOJ010000001.1"/>
</dbReference>
<keyword evidence="2 4" id="KW-0378">Hydrolase</keyword>
<name>A0A939P8Y6_9ACTN</name>
<dbReference type="InterPro" id="IPR050300">
    <property type="entry name" value="GDXG_lipolytic_enzyme"/>
</dbReference>
<protein>
    <submittedName>
        <fullName evidence="4">Alpha/beta hydrolase fold domain-containing protein</fullName>
    </submittedName>
</protein>